<dbReference type="VEuPathDB" id="ToxoDB:CSUI_008520"/>
<feature type="compositionally biased region" description="Polar residues" evidence="1">
    <location>
        <begin position="171"/>
        <end position="180"/>
    </location>
</feature>
<comment type="caution">
    <text evidence="3">The sequence shown here is derived from an EMBL/GenBank/DDBJ whole genome shotgun (WGS) entry which is preliminary data.</text>
</comment>
<name>A0A2C6KMN9_9APIC</name>
<organism evidence="3 4">
    <name type="scientific">Cystoisospora suis</name>
    <dbReference type="NCBI Taxonomy" id="483139"/>
    <lineage>
        <taxon>Eukaryota</taxon>
        <taxon>Sar</taxon>
        <taxon>Alveolata</taxon>
        <taxon>Apicomplexa</taxon>
        <taxon>Conoidasida</taxon>
        <taxon>Coccidia</taxon>
        <taxon>Eucoccidiorida</taxon>
        <taxon>Eimeriorina</taxon>
        <taxon>Sarcocystidae</taxon>
        <taxon>Cystoisospora</taxon>
    </lineage>
</organism>
<keyword evidence="4" id="KW-1185">Reference proteome</keyword>
<feature type="transmembrane region" description="Helical" evidence="2">
    <location>
        <begin position="428"/>
        <end position="450"/>
    </location>
</feature>
<keyword evidence="2" id="KW-0472">Membrane</keyword>
<protein>
    <submittedName>
        <fullName evidence="3">Transmembrane protein</fullName>
    </submittedName>
</protein>
<dbReference type="EMBL" id="MIGC01004785">
    <property type="protein sequence ID" value="PHJ17656.1"/>
    <property type="molecule type" value="Genomic_DNA"/>
</dbReference>
<sequence>MSPSVFWTGLFSTERSSSASHNFRRLRATILCTSYSLTCAVLASSCWLESVKASGTRRSCSILSGVCTRQSVYRRAFVPPCLLVVLLVLIAGCTRLSSFPCVYALSSSLSLDRGAPSDVSDPRPGKYVISSSAVAPSTEVKQSLPGEPAGASARLMEHTGEDSEILGLDTPASSSRTSRNPDGATATDADPGNSSSYGYGTSGVGEHGLSGFLRWVGGDEDGWIWASGEENVSSSYSDEGVTPEEATRLKLLRERKALDAEKAHNGSSFFGVRTQLLSLLDVQSGRFTADELLDMAEQESKQSGPDVRTPEERQQPLFGQPLDSRKLYYRDADTDTKATPSLFSVPSTQSGRGPEAREHEVSGPASYPQHPRRQELPHVAPMSFINWQLLGATMSNPALQVTGSPLAAPPIVFRQPDPGLALSHHGKLVAVMAAVMVIGLVVLLLCCFMVQRKRAHEAYMRRPLTVPTGARRS</sequence>
<feature type="transmembrane region" description="Helical" evidence="2">
    <location>
        <begin position="28"/>
        <end position="51"/>
    </location>
</feature>
<dbReference type="AlphaFoldDB" id="A0A2C6KMN9"/>
<evidence type="ECO:0000256" key="1">
    <source>
        <dbReference type="SAM" id="MobiDB-lite"/>
    </source>
</evidence>
<dbReference type="Proteomes" id="UP000221165">
    <property type="component" value="Unassembled WGS sequence"/>
</dbReference>
<evidence type="ECO:0000313" key="3">
    <source>
        <dbReference type="EMBL" id="PHJ17656.1"/>
    </source>
</evidence>
<gene>
    <name evidence="3" type="ORF">CSUI_008520</name>
</gene>
<dbReference type="OrthoDB" id="333820at2759"/>
<feature type="compositionally biased region" description="Polar residues" evidence="1">
    <location>
        <begin position="337"/>
        <end position="351"/>
    </location>
</feature>
<dbReference type="RefSeq" id="XP_067919374.1">
    <property type="nucleotide sequence ID" value="XM_068068649.1"/>
</dbReference>
<evidence type="ECO:0000256" key="2">
    <source>
        <dbReference type="SAM" id="Phobius"/>
    </source>
</evidence>
<feature type="compositionally biased region" description="Basic and acidic residues" evidence="1">
    <location>
        <begin position="323"/>
        <end position="336"/>
    </location>
</feature>
<proteinExistence type="predicted"/>
<reference evidence="3 4" key="1">
    <citation type="journal article" date="2017" name="Int. J. Parasitol.">
        <title>The genome of the protozoan parasite Cystoisospora suis and a reverse vaccinology approach to identify vaccine candidates.</title>
        <authorList>
            <person name="Palmieri N."/>
            <person name="Shrestha A."/>
            <person name="Ruttkowski B."/>
            <person name="Beck T."/>
            <person name="Vogl C."/>
            <person name="Tomley F."/>
            <person name="Blake D.P."/>
            <person name="Joachim A."/>
        </authorList>
    </citation>
    <scope>NUCLEOTIDE SEQUENCE [LARGE SCALE GENOMIC DNA]</scope>
    <source>
        <strain evidence="3 4">Wien I</strain>
    </source>
</reference>
<feature type="region of interest" description="Disordered" evidence="1">
    <location>
        <begin position="163"/>
        <end position="198"/>
    </location>
</feature>
<accession>A0A2C6KMN9</accession>
<feature type="region of interest" description="Disordered" evidence="1">
    <location>
        <begin position="297"/>
        <end position="372"/>
    </location>
</feature>
<keyword evidence="2" id="KW-1133">Transmembrane helix</keyword>
<feature type="transmembrane region" description="Helical" evidence="2">
    <location>
        <begin position="72"/>
        <end position="92"/>
    </location>
</feature>
<evidence type="ECO:0000313" key="4">
    <source>
        <dbReference type="Proteomes" id="UP000221165"/>
    </source>
</evidence>
<dbReference type="GeneID" id="94431860"/>
<keyword evidence="2 3" id="KW-0812">Transmembrane</keyword>